<dbReference type="PANTHER" id="PTHR47518">
    <property type="entry name" value="SERPENTINE RECEPTOR CLASS EPSILON-13-RELATED"/>
    <property type="match status" value="1"/>
</dbReference>
<organism evidence="3 4">
    <name type="scientific">Toxocara canis</name>
    <name type="common">Canine roundworm</name>
    <dbReference type="NCBI Taxonomy" id="6265"/>
    <lineage>
        <taxon>Eukaryota</taxon>
        <taxon>Metazoa</taxon>
        <taxon>Ecdysozoa</taxon>
        <taxon>Nematoda</taxon>
        <taxon>Chromadorea</taxon>
        <taxon>Rhabditida</taxon>
        <taxon>Spirurina</taxon>
        <taxon>Ascaridomorpha</taxon>
        <taxon>Ascaridoidea</taxon>
        <taxon>Toxocaridae</taxon>
        <taxon>Toxocara</taxon>
    </lineage>
</organism>
<evidence type="ECO:0000256" key="2">
    <source>
        <dbReference type="SAM" id="Phobius"/>
    </source>
</evidence>
<dbReference type="GO" id="GO:0007606">
    <property type="term" value="P:sensory perception of chemical stimulus"/>
    <property type="evidence" value="ECO:0007669"/>
    <property type="project" value="InterPro"/>
</dbReference>
<evidence type="ECO:0008006" key="5">
    <source>
        <dbReference type="Google" id="ProtNLM"/>
    </source>
</evidence>
<keyword evidence="4" id="KW-1185">Reference proteome</keyword>
<evidence type="ECO:0000313" key="4">
    <source>
        <dbReference type="Proteomes" id="UP000031036"/>
    </source>
</evidence>
<proteinExistence type="inferred from homology"/>
<dbReference type="GO" id="GO:0016020">
    <property type="term" value="C:membrane"/>
    <property type="evidence" value="ECO:0007669"/>
    <property type="project" value="InterPro"/>
</dbReference>
<feature type="transmembrane region" description="Helical" evidence="2">
    <location>
        <begin position="126"/>
        <end position="147"/>
    </location>
</feature>
<dbReference type="EMBL" id="JPKZ01002598">
    <property type="protein sequence ID" value="KHN75890.1"/>
    <property type="molecule type" value="Genomic_DNA"/>
</dbReference>
<dbReference type="OrthoDB" id="5793391at2759"/>
<evidence type="ECO:0000313" key="3">
    <source>
        <dbReference type="EMBL" id="KHN75890.1"/>
    </source>
</evidence>
<accession>A0A0B2V4F6</accession>
<reference evidence="3 4" key="1">
    <citation type="submission" date="2014-11" db="EMBL/GenBank/DDBJ databases">
        <title>Genetic blueprint of the zoonotic pathogen Toxocara canis.</title>
        <authorList>
            <person name="Zhu X.-Q."/>
            <person name="Korhonen P.K."/>
            <person name="Cai H."/>
            <person name="Young N.D."/>
            <person name="Nejsum P."/>
            <person name="von Samson-Himmelstjerna G."/>
            <person name="Boag P.R."/>
            <person name="Tan P."/>
            <person name="Li Q."/>
            <person name="Min J."/>
            <person name="Yang Y."/>
            <person name="Wang X."/>
            <person name="Fang X."/>
            <person name="Hall R.S."/>
            <person name="Hofmann A."/>
            <person name="Sternberg P.W."/>
            <person name="Jex A.R."/>
            <person name="Gasser R.B."/>
        </authorList>
    </citation>
    <scope>NUCLEOTIDE SEQUENCE [LARGE SCALE GENOMIC DNA]</scope>
    <source>
        <strain evidence="3">PN_DK_2014</strain>
    </source>
</reference>
<keyword evidence="2" id="KW-0472">Membrane</keyword>
<feature type="transmembrane region" description="Helical" evidence="2">
    <location>
        <begin position="20"/>
        <end position="41"/>
    </location>
</feature>
<dbReference type="InterPro" id="IPR052854">
    <property type="entry name" value="Serpentine_rcpt_epsilon"/>
</dbReference>
<keyword evidence="2" id="KW-0812">Transmembrane</keyword>
<sequence>MEFKEDEIDGRNIVQLLLDIADVLSIISAHFFLAIFIIILCRKKSFHVFHPNLTLIFLNQAITYSVYLLPRCFFTFATIITGHHFNNDRQFYALTIAYNIGLNSIGLNLAAFTLERLFATALFSTYETWCSPIPYLAILLLIIQWVYSISSSALSLEGYISNVVLLCTLVIVHVVAITLFSMLPCLSRLLYNRYKIRNEMSHLYSLTERYQLSENIYSAKVLNTIILFICATSVSGAALYWLINYRCYTTNLRWPLESCLDLLACFQAIGVCVMGLRSKESLYAQFRTFICRSRKVKDCVPTTTNPITLVIPVEQERQVYFDAYNRAWNGI</sequence>
<feature type="transmembrane region" description="Helical" evidence="2">
    <location>
        <begin position="221"/>
        <end position="243"/>
    </location>
</feature>
<feature type="transmembrane region" description="Helical" evidence="2">
    <location>
        <begin position="91"/>
        <end position="114"/>
    </location>
</feature>
<gene>
    <name evidence="3" type="ORF">Tcan_04205</name>
</gene>
<protein>
    <recommendedName>
        <fullName evidence="5">G-protein coupled receptors family 1 profile domain-containing protein</fullName>
    </recommendedName>
</protein>
<name>A0A0B2V4F6_TOXCA</name>
<dbReference type="AlphaFoldDB" id="A0A0B2V4F6"/>
<keyword evidence="2" id="KW-1133">Transmembrane helix</keyword>
<feature type="transmembrane region" description="Helical" evidence="2">
    <location>
        <begin position="62"/>
        <end position="85"/>
    </location>
</feature>
<dbReference type="Pfam" id="PF03125">
    <property type="entry name" value="Sre"/>
    <property type="match status" value="1"/>
</dbReference>
<feature type="transmembrane region" description="Helical" evidence="2">
    <location>
        <begin position="159"/>
        <end position="191"/>
    </location>
</feature>
<dbReference type="Proteomes" id="UP000031036">
    <property type="component" value="Unassembled WGS sequence"/>
</dbReference>
<dbReference type="InterPro" id="IPR004151">
    <property type="entry name" value="7TM_GPCR_serpentine_rcpt_Sre"/>
</dbReference>
<dbReference type="PANTHER" id="PTHR47518:SF7">
    <property type="entry name" value="G_PROTEIN_RECEP_F1_2 DOMAIN-CONTAINING PROTEIN"/>
    <property type="match status" value="1"/>
</dbReference>
<evidence type="ECO:0000256" key="1">
    <source>
        <dbReference type="ARBA" id="ARBA00006803"/>
    </source>
</evidence>
<comment type="caution">
    <text evidence="3">The sequence shown here is derived from an EMBL/GenBank/DDBJ whole genome shotgun (WGS) entry which is preliminary data.</text>
</comment>
<comment type="similarity">
    <text evidence="1">Belongs to the nematode receptor-like protein sre family.</text>
</comment>